<evidence type="ECO:0000256" key="3">
    <source>
        <dbReference type="RuleBase" id="RU362073"/>
    </source>
</evidence>
<dbReference type="InterPro" id="IPR001029">
    <property type="entry name" value="Flagellin_N"/>
</dbReference>
<dbReference type="Pfam" id="PF00669">
    <property type="entry name" value="Flagellin_N"/>
    <property type="match status" value="1"/>
</dbReference>
<dbReference type="InterPro" id="IPR046358">
    <property type="entry name" value="Flagellin_C"/>
</dbReference>
<dbReference type="Gene3D" id="1.20.1330.10">
    <property type="entry name" value="f41 fragment of flagellin, N-terminal domain"/>
    <property type="match status" value="1"/>
</dbReference>
<evidence type="ECO:0000256" key="2">
    <source>
        <dbReference type="ARBA" id="ARBA00023143"/>
    </source>
</evidence>
<comment type="function">
    <text evidence="3">Flagellin is the subunit protein which polymerizes to form the filaments of bacterial flagella.</text>
</comment>
<keyword evidence="3" id="KW-0964">Secreted</keyword>
<protein>
    <recommendedName>
        <fullName evidence="3">Flagellin</fullName>
    </recommendedName>
</protein>
<comment type="subcellular location">
    <subcellularLocation>
        <location evidence="3">Secreted</location>
    </subcellularLocation>
    <subcellularLocation>
        <location evidence="3">Bacterial flagellum</location>
    </subcellularLocation>
</comment>
<dbReference type="GO" id="GO:0009288">
    <property type="term" value="C:bacterial-type flagellum"/>
    <property type="evidence" value="ECO:0007669"/>
    <property type="project" value="UniProtKB-SubCell"/>
</dbReference>
<organism evidence="6 7">
    <name type="scientific">Paramagnetospirillum kuznetsovii</name>
    <dbReference type="NCBI Taxonomy" id="2053833"/>
    <lineage>
        <taxon>Bacteria</taxon>
        <taxon>Pseudomonadati</taxon>
        <taxon>Pseudomonadota</taxon>
        <taxon>Alphaproteobacteria</taxon>
        <taxon>Rhodospirillales</taxon>
        <taxon>Magnetospirillaceae</taxon>
        <taxon>Paramagnetospirillum</taxon>
    </lineage>
</organism>
<evidence type="ECO:0000256" key="1">
    <source>
        <dbReference type="ARBA" id="ARBA00005709"/>
    </source>
</evidence>
<gene>
    <name evidence="6" type="ORF">CU669_03285</name>
</gene>
<evidence type="ECO:0000313" key="6">
    <source>
        <dbReference type="EMBL" id="RAU23196.1"/>
    </source>
</evidence>
<reference evidence="6 7" key="1">
    <citation type="submission" date="2017-11" db="EMBL/GenBank/DDBJ databases">
        <title>Draft genome sequence of magnetotactic bacterium Magnetospirillum kuznetsovii LBB-42.</title>
        <authorList>
            <person name="Grouzdev D.S."/>
            <person name="Rysina M.S."/>
            <person name="Baslerov R.V."/>
            <person name="Koziaeva V."/>
        </authorList>
    </citation>
    <scope>NUCLEOTIDE SEQUENCE [LARGE SCALE GENOMIC DNA]</scope>
    <source>
        <strain evidence="6 7">LBB-42</strain>
    </source>
</reference>
<keyword evidence="6" id="KW-0282">Flagellum</keyword>
<dbReference type="InterPro" id="IPR001492">
    <property type="entry name" value="Flagellin"/>
</dbReference>
<evidence type="ECO:0000259" key="4">
    <source>
        <dbReference type="Pfam" id="PF00669"/>
    </source>
</evidence>
<keyword evidence="7" id="KW-1185">Reference proteome</keyword>
<dbReference type="PANTHER" id="PTHR42792">
    <property type="entry name" value="FLAGELLIN"/>
    <property type="match status" value="1"/>
</dbReference>
<dbReference type="OrthoDB" id="9808068at2"/>
<feature type="domain" description="Flagellin C-terminal" evidence="5">
    <location>
        <begin position="213"/>
        <end position="296"/>
    </location>
</feature>
<keyword evidence="6" id="KW-0966">Cell projection</keyword>
<dbReference type="EMBL" id="PGTO01000002">
    <property type="protein sequence ID" value="RAU23196.1"/>
    <property type="molecule type" value="Genomic_DNA"/>
</dbReference>
<keyword evidence="2 3" id="KW-0975">Bacterial flagellum</keyword>
<dbReference type="Proteomes" id="UP000251075">
    <property type="component" value="Unassembled WGS sequence"/>
</dbReference>
<dbReference type="GO" id="GO:0005198">
    <property type="term" value="F:structural molecule activity"/>
    <property type="evidence" value="ECO:0007669"/>
    <property type="project" value="UniProtKB-UniRule"/>
</dbReference>
<dbReference type="AlphaFoldDB" id="A0A364P1M1"/>
<accession>A0A364P1M1</accession>
<feature type="domain" description="Flagellin N-terminal" evidence="4">
    <location>
        <begin position="14"/>
        <end position="136"/>
    </location>
</feature>
<keyword evidence="6" id="KW-0969">Cilium</keyword>
<evidence type="ECO:0000313" key="7">
    <source>
        <dbReference type="Proteomes" id="UP000251075"/>
    </source>
</evidence>
<evidence type="ECO:0000259" key="5">
    <source>
        <dbReference type="Pfam" id="PF00700"/>
    </source>
</evidence>
<dbReference type="GO" id="GO:0005576">
    <property type="term" value="C:extracellular region"/>
    <property type="evidence" value="ECO:0007669"/>
    <property type="project" value="UniProtKB-SubCell"/>
</dbReference>
<dbReference type="Pfam" id="PF00700">
    <property type="entry name" value="Flagellin_C"/>
    <property type="match status" value="1"/>
</dbReference>
<name>A0A364P1M1_9PROT</name>
<dbReference type="SUPFAM" id="SSF64518">
    <property type="entry name" value="Phase 1 flagellin"/>
    <property type="match status" value="1"/>
</dbReference>
<comment type="similarity">
    <text evidence="1 3">Belongs to the bacterial flagellin family.</text>
</comment>
<dbReference type="RefSeq" id="WP_112142394.1">
    <property type="nucleotide sequence ID" value="NZ_PGTO01000002.1"/>
</dbReference>
<proteinExistence type="inferred from homology"/>
<sequence>MADVTLSSAIRSNLLSLQATGSLVDRTNTRLSTGLKVSSAIDDAVSFFQNKSLKDRAGDMASRKDEIDQGISNLTTALGGVTAAEKLLTQMKGIVLSAKSASELDRQTLGTQLITLASQLNYLANDTSYQGLNLVNSTGSNIKVQFSEKTANVLQVDGADVRVSGGLVMTAFTMNASLIAGSLGISKISGVSMFAGFSSVSASVSVFDAYIAMFDSGVTSVRGTAKTLGSNVALLQTRADFTKEYINTMKIGGDKLVLADLNEEGANLVSLQTRQQLGIQALSFANRSEQGVLSLFR</sequence>
<dbReference type="PANTHER" id="PTHR42792:SF2">
    <property type="entry name" value="FLAGELLIN"/>
    <property type="match status" value="1"/>
</dbReference>
<comment type="caution">
    <text evidence="6">The sequence shown here is derived from an EMBL/GenBank/DDBJ whole genome shotgun (WGS) entry which is preliminary data.</text>
</comment>